<feature type="compositionally biased region" description="Low complexity" evidence="1">
    <location>
        <begin position="57"/>
        <end position="66"/>
    </location>
</feature>
<accession>A0A0B5EWF9</accession>
<proteinExistence type="predicted"/>
<dbReference type="GO" id="GO:0046464">
    <property type="term" value="P:acylglycerol catabolic process"/>
    <property type="evidence" value="ECO:0007669"/>
    <property type="project" value="TreeGrafter"/>
</dbReference>
<dbReference type="SUPFAM" id="SSF53474">
    <property type="entry name" value="alpha/beta-Hydrolases"/>
    <property type="match status" value="1"/>
</dbReference>
<keyword evidence="4" id="KW-1185">Reference proteome</keyword>
<dbReference type="EMBL" id="CP010519">
    <property type="protein sequence ID" value="AJE83560.1"/>
    <property type="molecule type" value="Genomic_DNA"/>
</dbReference>
<dbReference type="KEGG" id="sals:SLNWT_3184"/>
<feature type="compositionally biased region" description="Acidic residues" evidence="1">
    <location>
        <begin position="40"/>
        <end position="56"/>
    </location>
</feature>
<name>A0A0B5EWF9_STRA4</name>
<dbReference type="Proteomes" id="UP000031523">
    <property type="component" value="Chromosome"/>
</dbReference>
<protein>
    <recommendedName>
        <fullName evidence="2">AB hydrolase-1 domain-containing protein</fullName>
    </recommendedName>
</protein>
<organism evidence="3 4">
    <name type="scientific">Streptomyces albus (strain ATCC 21838 / DSM 41398 / FERM P-419 / JCM 4703 / NBRC 107858)</name>
    <dbReference type="NCBI Taxonomy" id="1081613"/>
    <lineage>
        <taxon>Bacteria</taxon>
        <taxon>Bacillati</taxon>
        <taxon>Actinomycetota</taxon>
        <taxon>Actinomycetes</taxon>
        <taxon>Kitasatosporales</taxon>
        <taxon>Streptomycetaceae</taxon>
        <taxon>Streptomyces</taxon>
    </lineage>
</organism>
<evidence type="ECO:0000313" key="4">
    <source>
        <dbReference type="Proteomes" id="UP000031523"/>
    </source>
</evidence>
<dbReference type="Gene3D" id="3.40.50.1820">
    <property type="entry name" value="alpha/beta hydrolase"/>
    <property type="match status" value="1"/>
</dbReference>
<dbReference type="GO" id="GO:0047372">
    <property type="term" value="F:monoacylglycerol lipase activity"/>
    <property type="evidence" value="ECO:0007669"/>
    <property type="project" value="TreeGrafter"/>
</dbReference>
<feature type="region of interest" description="Disordered" evidence="1">
    <location>
        <begin position="275"/>
        <end position="296"/>
    </location>
</feature>
<dbReference type="InterPro" id="IPR050266">
    <property type="entry name" value="AB_hydrolase_sf"/>
</dbReference>
<evidence type="ECO:0000259" key="2">
    <source>
        <dbReference type="Pfam" id="PF12697"/>
    </source>
</evidence>
<dbReference type="Pfam" id="PF12697">
    <property type="entry name" value="Abhydrolase_6"/>
    <property type="match status" value="1"/>
</dbReference>
<gene>
    <name evidence="3" type="ORF">SLNWT_3184</name>
</gene>
<feature type="region of interest" description="Disordered" evidence="1">
    <location>
        <begin position="326"/>
        <end position="363"/>
    </location>
</feature>
<feature type="compositionally biased region" description="Low complexity" evidence="1">
    <location>
        <begin position="353"/>
        <end position="363"/>
    </location>
</feature>
<dbReference type="PANTHER" id="PTHR43798:SF5">
    <property type="entry name" value="MONOACYLGLYCEROL LIPASE ABHD6"/>
    <property type="match status" value="1"/>
</dbReference>
<dbReference type="PANTHER" id="PTHR43798">
    <property type="entry name" value="MONOACYLGLYCEROL LIPASE"/>
    <property type="match status" value="1"/>
</dbReference>
<dbReference type="GO" id="GO:0016020">
    <property type="term" value="C:membrane"/>
    <property type="evidence" value="ECO:0007669"/>
    <property type="project" value="TreeGrafter"/>
</dbReference>
<dbReference type="InterPro" id="IPR000073">
    <property type="entry name" value="AB_hydrolase_1"/>
</dbReference>
<evidence type="ECO:0000256" key="1">
    <source>
        <dbReference type="SAM" id="MobiDB-lite"/>
    </source>
</evidence>
<dbReference type="AlphaFoldDB" id="A0A0B5EWF9"/>
<feature type="compositionally biased region" description="Low complexity" evidence="1">
    <location>
        <begin position="326"/>
        <end position="342"/>
    </location>
</feature>
<feature type="region of interest" description="Disordered" evidence="1">
    <location>
        <begin position="1"/>
        <end position="70"/>
    </location>
</feature>
<dbReference type="InterPro" id="IPR029058">
    <property type="entry name" value="AB_hydrolase_fold"/>
</dbReference>
<feature type="domain" description="AB hydrolase-1" evidence="2">
    <location>
        <begin position="73"/>
        <end position="316"/>
    </location>
</feature>
<evidence type="ECO:0000313" key="3">
    <source>
        <dbReference type="EMBL" id="AJE83560.1"/>
    </source>
</evidence>
<reference evidence="3 4" key="1">
    <citation type="submission" date="2015-01" db="EMBL/GenBank/DDBJ databases">
        <title>Enhanced salinomycin production by adjusting the supply of polyketide extender units in Streptomyce albus DSM 41398.</title>
        <authorList>
            <person name="Lu C."/>
        </authorList>
    </citation>
    <scope>NUCLEOTIDE SEQUENCE [LARGE SCALE GENOMIC DNA]</scope>
    <source>
        <strain evidence="4">ATCC 21838 / DSM 41398 / FERM P-419 / JCM 4703 / NBRC 107858</strain>
    </source>
</reference>
<sequence>MSSTSSAAGHVQGRGEWVPTRDGRRLHAMVLPGPAADSGADTETETDTDTETETETGADTGPDTGGKTPLPTVVFEAGAAATRSSWALVQPAVGAWTRAIVYDRSGLGRSPADPGSRTLRRMADDLTDLLDHFGPGPYVLVGHSAGGPLVRLAAAARPDRIRGLVLVDPTDEGADLLFRPMFRRAERAAIAVNLLLARLGLLGAAYGSVARPLPEDARRDMKNDGLTAEVIRTHRAQARTYLDELYAFRAEPPALDGIPVTIISGALTGAGMNASTRRAANDSHARSAAGATRGRHVIAPRSGHYVTLTDPELVAEEIRLIAEGAGTGESAAADPAAGESAPVDSAAGEDTADSAAGEGSSAS</sequence>